<keyword evidence="7" id="KW-1185">Reference proteome</keyword>
<dbReference type="GO" id="GO:0006351">
    <property type="term" value="P:DNA-templated transcription"/>
    <property type="evidence" value="ECO:0007669"/>
    <property type="project" value="TreeGrafter"/>
</dbReference>
<dbReference type="CDD" id="cd08422">
    <property type="entry name" value="PBP2_CrgA_like"/>
    <property type="match status" value="1"/>
</dbReference>
<dbReference type="PANTHER" id="PTHR30537:SF31">
    <property type="entry name" value="TRANSCRIPTIONAL REGULATOR, LYSR FAMILY"/>
    <property type="match status" value="1"/>
</dbReference>
<dbReference type="Pfam" id="PF03466">
    <property type="entry name" value="LysR_substrate"/>
    <property type="match status" value="1"/>
</dbReference>
<sequence>MLDLNDMYYFVQVVDHKSITAAARALALPKSTISYRVNQLEAQLGVRLINRTSRQFAVTEIGAEFYARARSMLQEALAAESVVRQRILSPSGLVRISTAVATAQFALRNLLPRFCERFPKVRLMEHLSDAEVDIVAEGFDIAIRAHSQPLQDSTLIQRPLAPTPWMLFSSPDFFEGAKPPATPDDIAGRRSLFMVRGGVPHEWTLRRDETVSTVRLSPVLMTSCMLTLKDAAVAGLGMVALPGYVCKEELADGRLMRVLPEWTCGDAQLTALVPYGQNQLPSVRALLDFLVAELPGVVSMRDFEAS</sequence>
<dbReference type="Proteomes" id="UP000054740">
    <property type="component" value="Unassembled WGS sequence"/>
</dbReference>
<keyword evidence="3" id="KW-0238">DNA-binding</keyword>
<feature type="domain" description="HTH lysR-type" evidence="5">
    <location>
        <begin position="2"/>
        <end position="59"/>
    </location>
</feature>
<dbReference type="RefSeq" id="WP_014193840.1">
    <property type="nucleotide sequence ID" value="NZ_FCNY02000017.1"/>
</dbReference>
<dbReference type="InterPro" id="IPR036390">
    <property type="entry name" value="WH_DNA-bd_sf"/>
</dbReference>
<evidence type="ECO:0000256" key="2">
    <source>
        <dbReference type="ARBA" id="ARBA00023015"/>
    </source>
</evidence>
<keyword evidence="4" id="KW-0804">Transcription</keyword>
<dbReference type="AlphaFoldDB" id="A0A158IX57"/>
<evidence type="ECO:0000313" key="7">
    <source>
        <dbReference type="Proteomes" id="UP000054740"/>
    </source>
</evidence>
<organism evidence="6 7">
    <name type="scientific">Caballeronia cordobensis</name>
    <name type="common">Burkholderia cordobensis</name>
    <dbReference type="NCBI Taxonomy" id="1353886"/>
    <lineage>
        <taxon>Bacteria</taxon>
        <taxon>Pseudomonadati</taxon>
        <taxon>Pseudomonadota</taxon>
        <taxon>Betaproteobacteria</taxon>
        <taxon>Burkholderiales</taxon>
        <taxon>Burkholderiaceae</taxon>
        <taxon>Caballeronia</taxon>
    </lineage>
</organism>
<dbReference type="Gene3D" id="1.10.10.10">
    <property type="entry name" value="Winged helix-like DNA-binding domain superfamily/Winged helix DNA-binding domain"/>
    <property type="match status" value="1"/>
</dbReference>
<dbReference type="GO" id="GO:0043565">
    <property type="term" value="F:sequence-specific DNA binding"/>
    <property type="evidence" value="ECO:0007669"/>
    <property type="project" value="TreeGrafter"/>
</dbReference>
<gene>
    <name evidence="6" type="ORF">AWB70_05552</name>
</gene>
<reference evidence="7" key="1">
    <citation type="submission" date="2016-01" db="EMBL/GenBank/DDBJ databases">
        <authorList>
            <person name="Peeters C."/>
        </authorList>
    </citation>
    <scope>NUCLEOTIDE SEQUENCE [LARGE SCALE GENOMIC DNA]</scope>
</reference>
<accession>A0A158IX57</accession>
<dbReference type="InterPro" id="IPR005119">
    <property type="entry name" value="LysR_subst-bd"/>
</dbReference>
<dbReference type="Pfam" id="PF00126">
    <property type="entry name" value="HTH_1"/>
    <property type="match status" value="1"/>
</dbReference>
<dbReference type="Gene3D" id="3.40.190.290">
    <property type="match status" value="1"/>
</dbReference>
<proteinExistence type="inferred from homology"/>
<evidence type="ECO:0000256" key="3">
    <source>
        <dbReference type="ARBA" id="ARBA00023125"/>
    </source>
</evidence>
<dbReference type="InterPro" id="IPR036388">
    <property type="entry name" value="WH-like_DNA-bd_sf"/>
</dbReference>
<evidence type="ECO:0000256" key="1">
    <source>
        <dbReference type="ARBA" id="ARBA00009437"/>
    </source>
</evidence>
<dbReference type="GO" id="GO:0003700">
    <property type="term" value="F:DNA-binding transcription factor activity"/>
    <property type="evidence" value="ECO:0007669"/>
    <property type="project" value="InterPro"/>
</dbReference>
<dbReference type="InterPro" id="IPR058163">
    <property type="entry name" value="LysR-type_TF_proteobact-type"/>
</dbReference>
<dbReference type="InterPro" id="IPR000847">
    <property type="entry name" value="LysR_HTH_N"/>
</dbReference>
<dbReference type="SUPFAM" id="SSF46785">
    <property type="entry name" value="Winged helix' DNA-binding domain"/>
    <property type="match status" value="1"/>
</dbReference>
<protein>
    <submittedName>
        <fullName evidence="6">LysR family transcriptional regulator</fullName>
    </submittedName>
</protein>
<dbReference type="PANTHER" id="PTHR30537">
    <property type="entry name" value="HTH-TYPE TRANSCRIPTIONAL REGULATOR"/>
    <property type="match status" value="1"/>
</dbReference>
<evidence type="ECO:0000256" key="4">
    <source>
        <dbReference type="ARBA" id="ARBA00023163"/>
    </source>
</evidence>
<dbReference type="FunFam" id="1.10.10.10:FF:000001">
    <property type="entry name" value="LysR family transcriptional regulator"/>
    <property type="match status" value="1"/>
</dbReference>
<evidence type="ECO:0000259" key="5">
    <source>
        <dbReference type="PROSITE" id="PS50931"/>
    </source>
</evidence>
<evidence type="ECO:0000313" key="6">
    <source>
        <dbReference type="EMBL" id="SAL61262.1"/>
    </source>
</evidence>
<dbReference type="SUPFAM" id="SSF53850">
    <property type="entry name" value="Periplasmic binding protein-like II"/>
    <property type="match status" value="1"/>
</dbReference>
<name>A0A158IX57_CABCO</name>
<dbReference type="PROSITE" id="PS50931">
    <property type="entry name" value="HTH_LYSR"/>
    <property type="match status" value="1"/>
</dbReference>
<keyword evidence="2" id="KW-0805">Transcription regulation</keyword>
<comment type="similarity">
    <text evidence="1">Belongs to the LysR transcriptional regulatory family.</text>
</comment>
<dbReference type="EMBL" id="FCNY02000017">
    <property type="protein sequence ID" value="SAL61262.1"/>
    <property type="molecule type" value="Genomic_DNA"/>
</dbReference>